<comment type="caution">
    <text evidence="1">The sequence shown here is derived from an EMBL/GenBank/DDBJ whole genome shotgun (WGS) entry which is preliminary data.</text>
</comment>
<dbReference type="AlphaFoldDB" id="A0A0F3IPT9"/>
<reference evidence="1 2" key="1">
    <citation type="submission" date="2015-03" db="EMBL/GenBank/DDBJ databases">
        <title>Draft genome sequence of Elstera litoralis.</title>
        <authorList>
            <person name="Rahalkar M.C."/>
            <person name="Dhakephalkar P.K."/>
            <person name="Pore S.D."/>
            <person name="Arora P."/>
            <person name="Kapse N.G."/>
            <person name="Pandit P.S."/>
        </authorList>
    </citation>
    <scope>NUCLEOTIDE SEQUENCE [LARGE SCALE GENOMIC DNA]</scope>
    <source>
        <strain evidence="1 2">Dia-1</strain>
    </source>
</reference>
<protein>
    <submittedName>
        <fullName evidence="1">Uncharacterized protein</fullName>
    </submittedName>
</protein>
<accession>A0A0F3IPT9</accession>
<name>A0A0F3IPT9_9PROT</name>
<organism evidence="1 2">
    <name type="scientific">Elstera litoralis</name>
    <dbReference type="NCBI Taxonomy" id="552518"/>
    <lineage>
        <taxon>Bacteria</taxon>
        <taxon>Pseudomonadati</taxon>
        <taxon>Pseudomonadota</taxon>
        <taxon>Alphaproteobacteria</taxon>
        <taxon>Rhodospirillales</taxon>
        <taxon>Rhodospirillaceae</taxon>
        <taxon>Elstera</taxon>
    </lineage>
</organism>
<feature type="non-terminal residue" evidence="1">
    <location>
        <position position="102"/>
    </location>
</feature>
<proteinExistence type="predicted"/>
<evidence type="ECO:0000313" key="1">
    <source>
        <dbReference type="EMBL" id="KJV08632.1"/>
    </source>
</evidence>
<dbReference type="Proteomes" id="UP000033774">
    <property type="component" value="Unassembled WGS sequence"/>
</dbReference>
<sequence>MIISPVRDAMSAAFSPPPSLFAQQDDSDIPFVGALLDSMETAACLIDPEEKIIGWNRCYEAFFPEHEGVLRRGWSYLENMQNYFRTNAEITDPKLFEETVAA</sequence>
<keyword evidence="2" id="KW-1185">Reference proteome</keyword>
<dbReference type="EMBL" id="LAJY01000508">
    <property type="protein sequence ID" value="KJV08632.1"/>
    <property type="molecule type" value="Genomic_DNA"/>
</dbReference>
<evidence type="ECO:0000313" key="2">
    <source>
        <dbReference type="Proteomes" id="UP000033774"/>
    </source>
</evidence>
<gene>
    <name evidence="1" type="ORF">VZ95_16575</name>
</gene>